<dbReference type="InterPro" id="IPR045851">
    <property type="entry name" value="AMP-bd_C_sf"/>
</dbReference>
<protein>
    <submittedName>
        <fullName evidence="5">AMP-binding protein</fullName>
    </submittedName>
</protein>
<dbReference type="PANTHER" id="PTHR43201">
    <property type="entry name" value="ACYL-COA SYNTHETASE"/>
    <property type="match status" value="1"/>
</dbReference>
<dbReference type="Proteomes" id="UP001575181">
    <property type="component" value="Unassembled WGS sequence"/>
</dbReference>
<gene>
    <name evidence="5" type="ORF">ACERLL_01460</name>
</gene>
<feature type="domain" description="AMP-dependent synthetase/ligase" evidence="4">
    <location>
        <begin position="104"/>
        <end position="247"/>
    </location>
</feature>
<organism evidence="5 6">
    <name type="scientific">Thiohalorhabdus methylotrophus</name>
    <dbReference type="NCBI Taxonomy" id="3242694"/>
    <lineage>
        <taxon>Bacteria</taxon>
        <taxon>Pseudomonadati</taxon>
        <taxon>Pseudomonadota</taxon>
        <taxon>Gammaproteobacteria</taxon>
        <taxon>Thiohalorhabdales</taxon>
        <taxon>Thiohalorhabdaceae</taxon>
        <taxon>Thiohalorhabdus</taxon>
    </lineage>
</organism>
<evidence type="ECO:0000256" key="3">
    <source>
        <dbReference type="SAM" id="MobiDB-lite"/>
    </source>
</evidence>
<keyword evidence="2" id="KW-0436">Ligase</keyword>
<dbReference type="SUPFAM" id="SSF47336">
    <property type="entry name" value="ACP-like"/>
    <property type="match status" value="1"/>
</dbReference>
<dbReference type="SUPFAM" id="SSF56801">
    <property type="entry name" value="Acetyl-CoA synthetase-like"/>
    <property type="match status" value="1"/>
</dbReference>
<dbReference type="Pfam" id="PF00501">
    <property type="entry name" value="AMP-binding"/>
    <property type="match status" value="1"/>
</dbReference>
<reference evidence="5 6" key="1">
    <citation type="submission" date="2024-08" db="EMBL/GenBank/DDBJ databases">
        <title>Whole-genome sequencing of halo(alkali)philic microorganisms from hypersaline lakes.</title>
        <authorList>
            <person name="Sorokin D.Y."/>
            <person name="Merkel A.Y."/>
            <person name="Messina E."/>
            <person name="Yakimov M."/>
        </authorList>
    </citation>
    <scope>NUCLEOTIDE SEQUENCE [LARGE SCALE GENOMIC DNA]</scope>
    <source>
        <strain evidence="5 6">Cl-TMA</strain>
    </source>
</reference>
<comment type="caution">
    <text evidence="5">The sequence shown here is derived from an EMBL/GenBank/DDBJ whole genome shotgun (WGS) entry which is preliminary data.</text>
</comment>
<evidence type="ECO:0000256" key="2">
    <source>
        <dbReference type="ARBA" id="ARBA00022598"/>
    </source>
</evidence>
<dbReference type="Gene3D" id="1.10.1200.10">
    <property type="entry name" value="ACP-like"/>
    <property type="match status" value="1"/>
</dbReference>
<dbReference type="RefSeq" id="WP_373654278.1">
    <property type="nucleotide sequence ID" value="NZ_JBGUAW010000001.1"/>
</dbReference>
<proteinExistence type="inferred from homology"/>
<name>A0ABV4TQE9_9GAMM</name>
<evidence type="ECO:0000313" key="6">
    <source>
        <dbReference type="Proteomes" id="UP001575181"/>
    </source>
</evidence>
<evidence type="ECO:0000259" key="4">
    <source>
        <dbReference type="Pfam" id="PF00501"/>
    </source>
</evidence>
<dbReference type="PANTHER" id="PTHR43201:SF5">
    <property type="entry name" value="MEDIUM-CHAIN ACYL-COA LIGASE ACSF2, MITOCHONDRIAL"/>
    <property type="match status" value="1"/>
</dbReference>
<accession>A0ABV4TQE9</accession>
<dbReference type="Gene3D" id="3.30.300.30">
    <property type="match status" value="1"/>
</dbReference>
<evidence type="ECO:0000313" key="5">
    <source>
        <dbReference type="EMBL" id="MFA9459492.1"/>
    </source>
</evidence>
<dbReference type="InterPro" id="IPR042099">
    <property type="entry name" value="ANL_N_sf"/>
</dbReference>
<dbReference type="Gene3D" id="3.40.50.12780">
    <property type="entry name" value="N-terminal domain of ligase-like"/>
    <property type="match status" value="1"/>
</dbReference>
<dbReference type="InterPro" id="IPR036736">
    <property type="entry name" value="ACP-like_sf"/>
</dbReference>
<sequence>MLLSESALFRVLRDLVTNELPHTHATDATPLDSAAWTLATALDGDRVGADSLDLTTLATAVNERFRIHEVGIEDFLLRYRTLGDWVGVVREALKEGTSGIGFRTSGTTGPAKLITHPWEAMEAELQALVHLFPEVRRVVALAPAHHIYGFLYTAALPDRWGVPVLDGEAAWATAHSDLQAGDLVVTFPERWRYLASVHERFPAGVRGVCSTAPLPEAVFQTLLERGLHSLLEVYGATETGGVGYRTRPGDSYTLLAHWNPGPDGGLLRDRGTEGAAEARPMDHLRWTGARTFIPEGRADGAVQVGGTNVHPGEIARRLREHAWVAEATVRPMAPEEGQRLKAHIVLTGDAPGEETARPELQRWIDGELPAPQRPRLLTFATRTAPEPTEPSPHPPREAPSGAPAR</sequence>
<keyword evidence="6" id="KW-1185">Reference proteome</keyword>
<dbReference type="EMBL" id="JBGUAW010000001">
    <property type="protein sequence ID" value="MFA9459492.1"/>
    <property type="molecule type" value="Genomic_DNA"/>
</dbReference>
<comment type="similarity">
    <text evidence="1">Belongs to the ATP-dependent AMP-binding enzyme family.</text>
</comment>
<evidence type="ECO:0000256" key="1">
    <source>
        <dbReference type="ARBA" id="ARBA00006432"/>
    </source>
</evidence>
<dbReference type="InterPro" id="IPR000873">
    <property type="entry name" value="AMP-dep_synth/lig_dom"/>
</dbReference>
<feature type="region of interest" description="Disordered" evidence="3">
    <location>
        <begin position="365"/>
        <end position="405"/>
    </location>
</feature>